<dbReference type="AlphaFoldDB" id="A0A9J6QVZ7"/>
<dbReference type="EMBL" id="JAOSHN010000003">
    <property type="protein sequence ID" value="MCU7378534.1"/>
    <property type="molecule type" value="Genomic_DNA"/>
</dbReference>
<evidence type="ECO:0000313" key="1">
    <source>
        <dbReference type="EMBL" id="MCU7378534.1"/>
    </source>
</evidence>
<dbReference type="NCBIfam" id="NF005679">
    <property type="entry name" value="PRK07475.1"/>
    <property type="match status" value="1"/>
</dbReference>
<keyword evidence="2" id="KW-1185">Reference proteome</keyword>
<evidence type="ECO:0000313" key="2">
    <source>
        <dbReference type="Proteomes" id="UP001065549"/>
    </source>
</evidence>
<dbReference type="RefSeq" id="WP_253019944.1">
    <property type="nucleotide sequence ID" value="NZ_JAOSHN010000003.1"/>
</dbReference>
<name>A0A9J6QVZ7_9FIRM</name>
<dbReference type="Proteomes" id="UP001065549">
    <property type="component" value="Unassembled WGS sequence"/>
</dbReference>
<organism evidence="1 2">
    <name type="scientific">Hominibacterium faecale</name>
    <dbReference type="NCBI Taxonomy" id="2839743"/>
    <lineage>
        <taxon>Bacteria</taxon>
        <taxon>Bacillati</taxon>
        <taxon>Bacillota</taxon>
        <taxon>Clostridia</taxon>
        <taxon>Peptostreptococcales</taxon>
        <taxon>Anaerovoracaceae</taxon>
        <taxon>Hominibacterium</taxon>
    </lineage>
</organism>
<dbReference type="InterPro" id="IPR001920">
    <property type="entry name" value="Asp/Glu_race"/>
</dbReference>
<dbReference type="Gene3D" id="3.40.50.1860">
    <property type="match status" value="2"/>
</dbReference>
<proteinExistence type="predicted"/>
<accession>A0A9J6QVZ7</accession>
<dbReference type="GO" id="GO:0016855">
    <property type="term" value="F:racemase and epimerase activity, acting on amino acids and derivatives"/>
    <property type="evidence" value="ECO:0007669"/>
    <property type="project" value="InterPro"/>
</dbReference>
<comment type="caution">
    <text evidence="1">The sequence shown here is derived from an EMBL/GenBank/DDBJ whole genome shotgun (WGS) entry which is preliminary data.</text>
</comment>
<sequence>MDENNTKYYGYIEPGEDMHYFINKDGFRAGFNVGIIVLPAWFPCQPGHVTNATTFHFPVKYEEAKQSSIQSVVKEGSGDIVDGIIEAAKKLERDGCRVIIGDCGYFGHYQKKVAASVEVPVYMSGIIQVPIISIGLKPEQKIGILCADGPNLTFELFQECGVSKEDYERCIIYGAQDQPEFSKVAIEPGNLDTRIIRKELVGLAEKMVKEHPEIGAILLECTDMPPYAASIQAATSRPVFDTVTLINYLYHVVSQRHYGGFI</sequence>
<protein>
    <submittedName>
        <fullName evidence="1">Aspartate/glutamate racemase family protein</fullName>
    </submittedName>
</protein>
<reference evidence="1" key="1">
    <citation type="submission" date="2022-09" db="EMBL/GenBank/DDBJ databases">
        <title>Culturomic study of gut microbiota in children with autism spectrum disorder.</title>
        <authorList>
            <person name="Efimov B.A."/>
            <person name="Chaplin A.V."/>
            <person name="Sokolova S.R."/>
            <person name="Pikina A.P."/>
            <person name="Korzhanova M."/>
            <person name="Belova V."/>
            <person name="Korostin D."/>
        </authorList>
    </citation>
    <scope>NUCLEOTIDE SEQUENCE</scope>
    <source>
        <strain evidence="1">ASD5510</strain>
    </source>
</reference>
<gene>
    <name evidence="1" type="ORF">OBO34_09200</name>
</gene>